<evidence type="ECO:0000256" key="1">
    <source>
        <dbReference type="ARBA" id="ARBA00007441"/>
    </source>
</evidence>
<evidence type="ECO:0000313" key="4">
    <source>
        <dbReference type="EMBL" id="PWY74325.1"/>
    </source>
</evidence>
<dbReference type="GeneID" id="37068274"/>
<dbReference type="STRING" id="1448321.A0A317VK51"/>
<dbReference type="AlphaFoldDB" id="A0A317VK51"/>
<dbReference type="InterPro" id="IPR015424">
    <property type="entry name" value="PyrdxlP-dep_Trfase"/>
</dbReference>
<dbReference type="SUPFAM" id="SSF53383">
    <property type="entry name" value="PLP-dependent transferases"/>
    <property type="match status" value="1"/>
</dbReference>
<dbReference type="InterPro" id="IPR004839">
    <property type="entry name" value="Aminotransferase_I/II_large"/>
</dbReference>
<dbReference type="Pfam" id="PF00155">
    <property type="entry name" value="Aminotran_1_2"/>
    <property type="match status" value="1"/>
</dbReference>
<dbReference type="OrthoDB" id="7042322at2759"/>
<dbReference type="Proteomes" id="UP000247233">
    <property type="component" value="Unassembled WGS sequence"/>
</dbReference>
<dbReference type="InterPro" id="IPR015422">
    <property type="entry name" value="PyrdxlP-dep_Trfase_small"/>
</dbReference>
<keyword evidence="5" id="KW-1185">Reference proteome</keyword>
<dbReference type="InterPro" id="IPR015421">
    <property type="entry name" value="PyrdxlP-dep_Trfase_major"/>
</dbReference>
<dbReference type="RefSeq" id="XP_025396972.1">
    <property type="nucleotide sequence ID" value="XM_025546037.1"/>
</dbReference>
<keyword evidence="2" id="KW-0663">Pyridoxal phosphate</keyword>
<proteinExistence type="inferred from homology"/>
<dbReference type="VEuPathDB" id="FungiDB:BO70DRAFT_388968"/>
<dbReference type="EMBL" id="MSFL01000023">
    <property type="protein sequence ID" value="PWY74325.1"/>
    <property type="molecule type" value="Genomic_DNA"/>
</dbReference>
<sequence length="387" mass="42414">MPHIKDFAVERWMDLHENNAIHNLAETCCAAISLSDLVSFSETESQPETQTSSTLVNLTRKQSYGAIRGSDTLRTNIANRYSDPDPTISISGENAPPVPITKDNILVTSGGIQANFLALYTIIKPGDHVIVQYPTYQQLYSVPESLGAEVSLWRAQEERGWEVDVEELRGLVRPTTRVVVLNNPQNPTGAFLPLSTLQSIISLARTHDLTILSDEVYRPLFHSTSPCPPSILSLGYTKTISTGSMSKSYSLAGIRLGWLASPSTAILDACASVRDYTTISVSQIDDGIASVALSPSTVKNLLQRNMDLAEANLRLMDEFVDGCGGLVEWVRPTAGTTALLRFRDKMARVLDDKGFCERVLQEVGVLVVPARECFGRGWIWGVDIDSL</sequence>
<keyword evidence="4" id="KW-0808">Transferase</keyword>
<dbReference type="Gene3D" id="3.40.640.10">
    <property type="entry name" value="Type I PLP-dependent aspartate aminotransferase-like (Major domain)"/>
    <property type="match status" value="1"/>
</dbReference>
<keyword evidence="4" id="KW-0032">Aminotransferase</keyword>
<accession>A0A317VK51</accession>
<evidence type="ECO:0000259" key="3">
    <source>
        <dbReference type="Pfam" id="PF00155"/>
    </source>
</evidence>
<comment type="caution">
    <text evidence="4">The sequence shown here is derived from an EMBL/GenBank/DDBJ whole genome shotgun (WGS) entry which is preliminary data.</text>
</comment>
<dbReference type="PROSITE" id="PS00105">
    <property type="entry name" value="AA_TRANSFER_CLASS_1"/>
    <property type="match status" value="1"/>
</dbReference>
<dbReference type="PANTHER" id="PTHR43510">
    <property type="entry name" value="AMINOTRANSFERASE FUNCTION, HYPOTHETICAL (EUROFUNG)"/>
    <property type="match status" value="1"/>
</dbReference>
<feature type="domain" description="Aminotransferase class I/classII large" evidence="3">
    <location>
        <begin position="63"/>
        <end position="373"/>
    </location>
</feature>
<dbReference type="InterPro" id="IPR004838">
    <property type="entry name" value="NHTrfase_class1_PyrdxlP-BS"/>
</dbReference>
<organism evidence="4 5">
    <name type="scientific">Aspergillus heteromorphus CBS 117.55</name>
    <dbReference type="NCBI Taxonomy" id="1448321"/>
    <lineage>
        <taxon>Eukaryota</taxon>
        <taxon>Fungi</taxon>
        <taxon>Dikarya</taxon>
        <taxon>Ascomycota</taxon>
        <taxon>Pezizomycotina</taxon>
        <taxon>Eurotiomycetes</taxon>
        <taxon>Eurotiomycetidae</taxon>
        <taxon>Eurotiales</taxon>
        <taxon>Aspergillaceae</taxon>
        <taxon>Aspergillus</taxon>
        <taxon>Aspergillus subgen. Circumdati</taxon>
    </lineage>
</organism>
<evidence type="ECO:0000256" key="2">
    <source>
        <dbReference type="ARBA" id="ARBA00022898"/>
    </source>
</evidence>
<reference evidence="4 5" key="1">
    <citation type="submission" date="2016-12" db="EMBL/GenBank/DDBJ databases">
        <title>The genomes of Aspergillus section Nigri reveals drivers in fungal speciation.</title>
        <authorList>
            <consortium name="DOE Joint Genome Institute"/>
            <person name="Vesth T.C."/>
            <person name="Nybo J."/>
            <person name="Theobald S."/>
            <person name="Brandl J."/>
            <person name="Frisvad J.C."/>
            <person name="Nielsen K.F."/>
            <person name="Lyhne E.K."/>
            <person name="Kogle M.E."/>
            <person name="Kuo A."/>
            <person name="Riley R."/>
            <person name="Clum A."/>
            <person name="Nolan M."/>
            <person name="Lipzen A."/>
            <person name="Salamov A."/>
            <person name="Henrissat B."/>
            <person name="Wiebenga A."/>
            <person name="De Vries R.P."/>
            <person name="Grigoriev I.V."/>
            <person name="Mortensen U.H."/>
            <person name="Andersen M.R."/>
            <person name="Baker S.E."/>
        </authorList>
    </citation>
    <scope>NUCLEOTIDE SEQUENCE [LARGE SCALE GENOMIC DNA]</scope>
    <source>
        <strain evidence="4 5">CBS 117.55</strain>
    </source>
</reference>
<name>A0A317VK51_9EURO</name>
<evidence type="ECO:0000313" key="5">
    <source>
        <dbReference type="Proteomes" id="UP000247233"/>
    </source>
</evidence>
<comment type="similarity">
    <text evidence="1">Belongs to the class-I pyridoxal-phosphate-dependent aminotransferase family.</text>
</comment>
<protein>
    <submittedName>
        <fullName evidence="4">Putative aminotransferase</fullName>
    </submittedName>
</protein>
<dbReference type="Gene3D" id="3.90.1150.10">
    <property type="entry name" value="Aspartate Aminotransferase, domain 1"/>
    <property type="match status" value="1"/>
</dbReference>
<dbReference type="GO" id="GO:0008483">
    <property type="term" value="F:transaminase activity"/>
    <property type="evidence" value="ECO:0007669"/>
    <property type="project" value="UniProtKB-KW"/>
</dbReference>
<dbReference type="CDD" id="cd00609">
    <property type="entry name" value="AAT_like"/>
    <property type="match status" value="1"/>
</dbReference>
<dbReference type="GO" id="GO:0030170">
    <property type="term" value="F:pyridoxal phosphate binding"/>
    <property type="evidence" value="ECO:0007669"/>
    <property type="project" value="InterPro"/>
</dbReference>
<gene>
    <name evidence="4" type="ORF">BO70DRAFT_388968</name>
</gene>
<dbReference type="PANTHER" id="PTHR43510:SF1">
    <property type="entry name" value="AMINOTRANSFERASE FUNCTION, HYPOTHETICAL (EUROFUNG)"/>
    <property type="match status" value="1"/>
</dbReference>